<keyword evidence="3" id="KW-1185">Reference proteome</keyword>
<evidence type="ECO:0000313" key="2">
    <source>
        <dbReference type="EMBL" id="KAL2612321.1"/>
    </source>
</evidence>
<organism evidence="2 3">
    <name type="scientific">Riccia fluitans</name>
    <dbReference type="NCBI Taxonomy" id="41844"/>
    <lineage>
        <taxon>Eukaryota</taxon>
        <taxon>Viridiplantae</taxon>
        <taxon>Streptophyta</taxon>
        <taxon>Embryophyta</taxon>
        <taxon>Marchantiophyta</taxon>
        <taxon>Marchantiopsida</taxon>
        <taxon>Marchantiidae</taxon>
        <taxon>Marchantiales</taxon>
        <taxon>Ricciaceae</taxon>
        <taxon>Riccia</taxon>
    </lineage>
</organism>
<protein>
    <submittedName>
        <fullName evidence="2">Uncharacterized protein</fullName>
    </submittedName>
</protein>
<sequence>MSIDSGMLARSVEHSSQLKLPPDPVGASEGIREGCDLGEQQKETTFHGAVARRGVDSWEDAALGTETPFSSWLPRHCHDPIRHSAISVGHS</sequence>
<dbReference type="EMBL" id="JBHFFA010000007">
    <property type="protein sequence ID" value="KAL2612321.1"/>
    <property type="molecule type" value="Genomic_DNA"/>
</dbReference>
<evidence type="ECO:0000256" key="1">
    <source>
        <dbReference type="SAM" id="MobiDB-lite"/>
    </source>
</evidence>
<accession>A0ABD1XTP2</accession>
<proteinExistence type="predicted"/>
<comment type="caution">
    <text evidence="2">The sequence shown here is derived from an EMBL/GenBank/DDBJ whole genome shotgun (WGS) entry which is preliminary data.</text>
</comment>
<evidence type="ECO:0000313" key="3">
    <source>
        <dbReference type="Proteomes" id="UP001605036"/>
    </source>
</evidence>
<name>A0ABD1XTP2_9MARC</name>
<dbReference type="AlphaFoldDB" id="A0ABD1XTP2"/>
<reference evidence="2 3" key="1">
    <citation type="submission" date="2024-09" db="EMBL/GenBank/DDBJ databases">
        <title>Chromosome-scale assembly of Riccia fluitans.</title>
        <authorList>
            <person name="Paukszto L."/>
            <person name="Sawicki J."/>
            <person name="Karawczyk K."/>
            <person name="Piernik-Szablinska J."/>
            <person name="Szczecinska M."/>
            <person name="Mazdziarz M."/>
        </authorList>
    </citation>
    <scope>NUCLEOTIDE SEQUENCE [LARGE SCALE GENOMIC DNA]</scope>
    <source>
        <strain evidence="2">Rf_01</strain>
        <tissue evidence="2">Aerial parts of the thallus</tissue>
    </source>
</reference>
<feature type="region of interest" description="Disordered" evidence="1">
    <location>
        <begin position="1"/>
        <end position="32"/>
    </location>
</feature>
<dbReference type="Proteomes" id="UP001605036">
    <property type="component" value="Unassembled WGS sequence"/>
</dbReference>
<gene>
    <name evidence="2" type="ORF">R1flu_024013</name>
</gene>